<dbReference type="InterPro" id="IPR022385">
    <property type="entry name" value="Rhs_assc_core"/>
</dbReference>
<organism evidence="1 2">
    <name type="scientific">Bacillus suaedaesalsae</name>
    <dbReference type="NCBI Taxonomy" id="2810349"/>
    <lineage>
        <taxon>Bacteria</taxon>
        <taxon>Bacillati</taxon>
        <taxon>Bacillota</taxon>
        <taxon>Bacilli</taxon>
        <taxon>Bacillales</taxon>
        <taxon>Bacillaceae</taxon>
        <taxon>Bacillus</taxon>
    </lineage>
</organism>
<dbReference type="Gene3D" id="2.180.10.10">
    <property type="entry name" value="RHS repeat-associated core"/>
    <property type="match status" value="1"/>
</dbReference>
<evidence type="ECO:0008006" key="3">
    <source>
        <dbReference type="Google" id="ProtNLM"/>
    </source>
</evidence>
<comment type="caution">
    <text evidence="1">The sequence shown here is derived from an EMBL/GenBank/DDBJ whole genome shotgun (WGS) entry which is preliminary data.</text>
</comment>
<sequence length="69" mass="7698">MIDFSARWYSPNEGRFITEDTFGGWSDTPASLNGYSYAHNNPTTFTDPSGHCIMEDPDSRDCYFPPPGG</sequence>
<proteinExistence type="predicted"/>
<dbReference type="EMBL" id="JAFELM010000037">
    <property type="protein sequence ID" value="MBM6619036.1"/>
    <property type="molecule type" value="Genomic_DNA"/>
</dbReference>
<keyword evidence="2" id="KW-1185">Reference proteome</keyword>
<name>A0ABS2DKV5_9BACI</name>
<feature type="non-terminal residue" evidence="1">
    <location>
        <position position="69"/>
    </location>
</feature>
<evidence type="ECO:0000313" key="2">
    <source>
        <dbReference type="Proteomes" id="UP001518925"/>
    </source>
</evidence>
<evidence type="ECO:0000313" key="1">
    <source>
        <dbReference type="EMBL" id="MBM6619036.1"/>
    </source>
</evidence>
<reference evidence="1 2" key="1">
    <citation type="submission" date="2021-02" db="EMBL/GenBank/DDBJ databases">
        <title>Bacillus sp. RD4P76, an endophyte from a halophyte.</title>
        <authorList>
            <person name="Sun J.-Q."/>
        </authorList>
    </citation>
    <scope>NUCLEOTIDE SEQUENCE [LARGE SCALE GENOMIC DNA]</scope>
    <source>
        <strain evidence="1 2">RD4P76</strain>
    </source>
</reference>
<gene>
    <name evidence="1" type="ORF">JR050_15310</name>
</gene>
<protein>
    <recommendedName>
        <fullName evidence="3">RHS repeat-associated core domain-containing protein</fullName>
    </recommendedName>
</protein>
<dbReference type="RefSeq" id="WP_204204398.1">
    <property type="nucleotide sequence ID" value="NZ_JAFELM010000037.1"/>
</dbReference>
<dbReference type="Proteomes" id="UP001518925">
    <property type="component" value="Unassembled WGS sequence"/>
</dbReference>
<dbReference type="NCBIfam" id="TIGR03696">
    <property type="entry name" value="Rhs_assc_core"/>
    <property type="match status" value="1"/>
</dbReference>
<accession>A0ABS2DKV5</accession>